<dbReference type="InterPro" id="IPR011751">
    <property type="entry name" value="Mxa_paralog_2265"/>
</dbReference>
<protein>
    <submittedName>
        <fullName evidence="1">TIGR02265 family protein</fullName>
    </submittedName>
</protein>
<evidence type="ECO:0000313" key="2">
    <source>
        <dbReference type="Proteomes" id="UP000268094"/>
    </source>
</evidence>
<comment type="caution">
    <text evidence="1">The sequence shown here is derived from an EMBL/GenBank/DDBJ whole genome shotgun (WGS) entry which is preliminary data.</text>
</comment>
<accession>A0A3A8HQL6</accession>
<gene>
    <name evidence="1" type="ORF">D7V88_37155</name>
</gene>
<dbReference type="AlphaFoldDB" id="A0A3A8HQL6"/>
<name>A0A3A8HQL6_9BACT</name>
<organism evidence="1 2">
    <name type="scientific">Corallococcus terminator</name>
    <dbReference type="NCBI Taxonomy" id="2316733"/>
    <lineage>
        <taxon>Bacteria</taxon>
        <taxon>Pseudomonadati</taxon>
        <taxon>Myxococcota</taxon>
        <taxon>Myxococcia</taxon>
        <taxon>Myxococcales</taxon>
        <taxon>Cystobacterineae</taxon>
        <taxon>Myxococcaceae</taxon>
        <taxon>Corallococcus</taxon>
    </lineage>
</organism>
<sequence>MSEQRKEAVGLDAALAQDLEKRLALATPDDTARGMFFNGALNAVRILGGDAAVERCLASVTEKKFVDFFNYPVSGFLKLAFTGAQLMGPQLGGFDVMLRKMGTQATTDFLSSAAGKTLLLLAGDSPKRLVTNLPTGYRAAVSYGERSVDWSGDRTGRLIMKRDFMPPAYHEGVLQAVIEALGARGVQVHGKQTGPVDTEYALSWQ</sequence>
<dbReference type="Proteomes" id="UP000268094">
    <property type="component" value="Unassembled WGS sequence"/>
</dbReference>
<dbReference type="OrthoDB" id="5523318at2"/>
<dbReference type="Pfam" id="PF09536">
    <property type="entry name" value="DUF2378"/>
    <property type="match status" value="1"/>
</dbReference>
<keyword evidence="2" id="KW-1185">Reference proteome</keyword>
<dbReference type="NCBIfam" id="TIGR02265">
    <property type="entry name" value="Mxa_TIGR02265"/>
    <property type="match status" value="1"/>
</dbReference>
<evidence type="ECO:0000313" key="1">
    <source>
        <dbReference type="EMBL" id="RKG73045.1"/>
    </source>
</evidence>
<reference evidence="2" key="1">
    <citation type="submission" date="2018-09" db="EMBL/GenBank/DDBJ databases">
        <authorList>
            <person name="Livingstone P.G."/>
            <person name="Whitworth D.E."/>
        </authorList>
    </citation>
    <scope>NUCLEOTIDE SEQUENCE [LARGE SCALE GENOMIC DNA]</scope>
    <source>
        <strain evidence="2">CA054A</strain>
    </source>
</reference>
<dbReference type="EMBL" id="RAVZ01000432">
    <property type="protein sequence ID" value="RKG73045.1"/>
    <property type="molecule type" value="Genomic_DNA"/>
</dbReference>
<proteinExistence type="predicted"/>
<dbReference type="RefSeq" id="WP_120545304.1">
    <property type="nucleotide sequence ID" value="NZ_RAVZ01000432.1"/>
</dbReference>